<organism evidence="2 3">
    <name type="scientific">Candidatus Uhrbacteria bacterium RIFCSPHIGHO2_02_FULL_60_10</name>
    <dbReference type="NCBI Taxonomy" id="1802392"/>
    <lineage>
        <taxon>Bacteria</taxon>
        <taxon>Candidatus Uhriibacteriota</taxon>
    </lineage>
</organism>
<reference evidence="2 3" key="1">
    <citation type="journal article" date="2016" name="Nat. Commun.">
        <title>Thousands of microbial genomes shed light on interconnected biogeochemical processes in an aquifer system.</title>
        <authorList>
            <person name="Anantharaman K."/>
            <person name="Brown C.T."/>
            <person name="Hug L.A."/>
            <person name="Sharon I."/>
            <person name="Castelle C.J."/>
            <person name="Probst A.J."/>
            <person name="Thomas B.C."/>
            <person name="Singh A."/>
            <person name="Wilkins M.J."/>
            <person name="Karaoz U."/>
            <person name="Brodie E.L."/>
            <person name="Williams K.H."/>
            <person name="Hubbard S.S."/>
            <person name="Banfield J.F."/>
        </authorList>
    </citation>
    <scope>NUCLEOTIDE SEQUENCE [LARGE SCALE GENOMIC DNA]</scope>
</reference>
<dbReference type="EMBL" id="MGEA01000056">
    <property type="protein sequence ID" value="OGL73524.1"/>
    <property type="molecule type" value="Genomic_DNA"/>
</dbReference>
<feature type="transmembrane region" description="Helical" evidence="1">
    <location>
        <begin position="58"/>
        <end position="78"/>
    </location>
</feature>
<feature type="transmembrane region" description="Helical" evidence="1">
    <location>
        <begin position="28"/>
        <end position="46"/>
    </location>
</feature>
<dbReference type="Proteomes" id="UP000177088">
    <property type="component" value="Unassembled WGS sequence"/>
</dbReference>
<accession>A0A1F7U6Z1</accession>
<keyword evidence="1" id="KW-0472">Membrane</keyword>
<evidence type="ECO:0000313" key="3">
    <source>
        <dbReference type="Proteomes" id="UP000177088"/>
    </source>
</evidence>
<protein>
    <submittedName>
        <fullName evidence="2">Uncharacterized protein</fullName>
    </submittedName>
</protein>
<comment type="caution">
    <text evidence="2">The sequence shown here is derived from an EMBL/GenBank/DDBJ whole genome shotgun (WGS) entry which is preliminary data.</text>
</comment>
<evidence type="ECO:0000313" key="2">
    <source>
        <dbReference type="EMBL" id="OGL73524.1"/>
    </source>
</evidence>
<name>A0A1F7U6Z1_9BACT</name>
<sequence length="79" mass="8710">MRQLISPGDLIVQSVRQYPSQARAYGEIAIWYVLLAMSGWAFEKIVSAITIDKGLRLLANLLFALPSGLIAFALFLAVE</sequence>
<keyword evidence="1" id="KW-1133">Transmembrane helix</keyword>
<keyword evidence="1" id="KW-0812">Transmembrane</keyword>
<evidence type="ECO:0000256" key="1">
    <source>
        <dbReference type="SAM" id="Phobius"/>
    </source>
</evidence>
<proteinExistence type="predicted"/>
<dbReference type="AlphaFoldDB" id="A0A1F7U6Z1"/>
<gene>
    <name evidence="2" type="ORF">A3C96_02320</name>
</gene>